<reference evidence="1 2" key="1">
    <citation type="submission" date="2020-03" db="EMBL/GenBank/DDBJ databases">
        <title>WGS of actinomycetes isolated from Thailand.</title>
        <authorList>
            <person name="Thawai C."/>
        </authorList>
    </citation>
    <scope>NUCLEOTIDE SEQUENCE [LARGE SCALE GENOMIC DNA]</scope>
    <source>
        <strain evidence="1 2">NBRC 13905</strain>
    </source>
</reference>
<evidence type="ECO:0000313" key="1">
    <source>
        <dbReference type="EMBL" id="NJP16239.1"/>
    </source>
</evidence>
<accession>A0ABX0YV82</accession>
<proteinExistence type="predicted"/>
<name>A0ABX0YV82_STRTL</name>
<evidence type="ECO:0000313" key="2">
    <source>
        <dbReference type="Proteomes" id="UP000635996"/>
    </source>
</evidence>
<keyword evidence="2" id="KW-1185">Reference proteome</keyword>
<gene>
    <name evidence="1" type="ORF">HCJ95_18640</name>
</gene>
<comment type="caution">
    <text evidence="1">The sequence shown here is derived from an EMBL/GenBank/DDBJ whole genome shotgun (WGS) entry which is preliminary data.</text>
</comment>
<sequence length="170" mass="18932">MFRPGSAGQSGGRALLGIYLNDHLAIATVTAGRSRYLASSCRDPELAEAVAAVAAQIAENRRALLAIMRRLNVPVRRYKMYAGRLGERAGRLKTNGSLLRRSPLSTLLELELLQLGTLSAISTWETLRTLADRDPRLEPHRLNGLLERSRDRLRTLDDLRRRQAGRTFTG</sequence>
<dbReference type="Proteomes" id="UP000635996">
    <property type="component" value="Unassembled WGS sequence"/>
</dbReference>
<dbReference type="EMBL" id="JAATEL010000020">
    <property type="protein sequence ID" value="NJP16239.1"/>
    <property type="molecule type" value="Genomic_DNA"/>
</dbReference>
<protein>
    <submittedName>
        <fullName evidence="1">Uncharacterized protein</fullName>
    </submittedName>
</protein>
<organism evidence="1 2">
    <name type="scientific">Streptomyces thermoviolaceus subsp. thermoviolaceus</name>
    <dbReference type="NCBI Taxonomy" id="66860"/>
    <lineage>
        <taxon>Bacteria</taxon>
        <taxon>Bacillati</taxon>
        <taxon>Actinomycetota</taxon>
        <taxon>Actinomycetes</taxon>
        <taxon>Kitasatosporales</taxon>
        <taxon>Streptomycetaceae</taxon>
        <taxon>Streptomyces</taxon>
    </lineage>
</organism>